<proteinExistence type="predicted"/>
<dbReference type="InterPro" id="IPR013321">
    <property type="entry name" value="Arc_rbn_hlx_hlx"/>
</dbReference>
<evidence type="ECO:0000259" key="1">
    <source>
        <dbReference type="Pfam" id="PF22513"/>
    </source>
</evidence>
<accession>A0A844DAJ4</accession>
<organism evidence="2 3">
    <name type="scientific">Duganella aquatilis</name>
    <dbReference type="NCBI Taxonomy" id="2666082"/>
    <lineage>
        <taxon>Bacteria</taxon>
        <taxon>Pseudomonadati</taxon>
        <taxon>Pseudomonadota</taxon>
        <taxon>Betaproteobacteria</taxon>
        <taxon>Burkholderiales</taxon>
        <taxon>Oxalobacteraceae</taxon>
        <taxon>Telluria group</taxon>
        <taxon>Duganella</taxon>
    </lineage>
</organism>
<reference evidence="2 3" key="1">
    <citation type="submission" date="2019-11" db="EMBL/GenBank/DDBJ databases">
        <title>Novel species isolated from a subtropical stream in China.</title>
        <authorList>
            <person name="Lu H."/>
        </authorList>
    </citation>
    <scope>NUCLEOTIDE SEQUENCE [LARGE SCALE GENOMIC DNA]</scope>
    <source>
        <strain evidence="2 3">FT26W</strain>
    </source>
</reference>
<sequence length="70" mass="8185">MAKHLLLSDVDDIVMRALEKRAKEHRWSVEEEAKDMLAELLKRPERRPFGEVLASMPYVGEDDDFSARRT</sequence>
<keyword evidence="2" id="KW-0238">DNA-binding</keyword>
<comment type="caution">
    <text evidence="2">The sequence shown here is derived from an EMBL/GenBank/DDBJ whole genome shotgun (WGS) entry which is preliminary data.</text>
</comment>
<dbReference type="Gene3D" id="1.10.1220.10">
    <property type="entry name" value="Met repressor-like"/>
    <property type="match status" value="1"/>
</dbReference>
<gene>
    <name evidence="2" type="ORF">GJ698_28745</name>
</gene>
<feature type="domain" description="Antitoxin FitA-like ribbon-helix-helix" evidence="1">
    <location>
        <begin position="9"/>
        <end position="40"/>
    </location>
</feature>
<keyword evidence="3" id="KW-1185">Reference proteome</keyword>
<evidence type="ECO:0000313" key="3">
    <source>
        <dbReference type="Proteomes" id="UP000439986"/>
    </source>
</evidence>
<dbReference type="Proteomes" id="UP000439986">
    <property type="component" value="Unassembled WGS sequence"/>
</dbReference>
<name>A0A844DAJ4_9BURK</name>
<dbReference type="SUPFAM" id="SSF47598">
    <property type="entry name" value="Ribbon-helix-helix"/>
    <property type="match status" value="1"/>
</dbReference>
<evidence type="ECO:0000313" key="2">
    <source>
        <dbReference type="EMBL" id="MRW88071.1"/>
    </source>
</evidence>
<dbReference type="Pfam" id="PF22513">
    <property type="entry name" value="FitA-like_RHH"/>
    <property type="match status" value="1"/>
</dbReference>
<dbReference type="GO" id="GO:0003677">
    <property type="term" value="F:DNA binding"/>
    <property type="evidence" value="ECO:0007669"/>
    <property type="project" value="UniProtKB-KW"/>
</dbReference>
<dbReference type="EMBL" id="WKJL01000039">
    <property type="protein sequence ID" value="MRW88071.1"/>
    <property type="molecule type" value="Genomic_DNA"/>
</dbReference>
<dbReference type="GO" id="GO:0006355">
    <property type="term" value="P:regulation of DNA-templated transcription"/>
    <property type="evidence" value="ECO:0007669"/>
    <property type="project" value="InterPro"/>
</dbReference>
<dbReference type="AlphaFoldDB" id="A0A844DAJ4"/>
<dbReference type="InterPro" id="IPR053853">
    <property type="entry name" value="FitA-like_RHH"/>
</dbReference>
<protein>
    <submittedName>
        <fullName evidence="2">DNA-binding protein</fullName>
    </submittedName>
</protein>
<dbReference type="RefSeq" id="WP_154361279.1">
    <property type="nucleotide sequence ID" value="NZ_WKJL01000039.1"/>
</dbReference>
<dbReference type="InterPro" id="IPR010985">
    <property type="entry name" value="Ribbon_hlx_hlx"/>
</dbReference>